<reference evidence="1 2" key="1">
    <citation type="journal article" date="2024" name="Science">
        <title>Giant polyketide synthase enzymes in the biosynthesis of giant marine polyether toxins.</title>
        <authorList>
            <person name="Fallon T.R."/>
            <person name="Shende V.V."/>
            <person name="Wierzbicki I.H."/>
            <person name="Pendleton A.L."/>
            <person name="Watervoot N.F."/>
            <person name="Auber R.P."/>
            <person name="Gonzalez D.J."/>
            <person name="Wisecaver J.H."/>
            <person name="Moore B.S."/>
        </authorList>
    </citation>
    <scope>NUCLEOTIDE SEQUENCE [LARGE SCALE GENOMIC DNA]</scope>
    <source>
        <strain evidence="1 2">12B1</strain>
    </source>
</reference>
<sequence length="204" mass="22025">MAVFNESLITMKTGVAPSQRDRFAGQPCAVELFLHYSDKRMSAGIVHWPDGSLKQLALIREDVGGGAGDWPRVFQSSSWTENAAAVIVDTSDDCLATLGVTLSRQGSGHVTHADLQQEVIPCIDWSKSLLGSAGPDYRIVLCGEISVDRVAIIAPIERKANTPFACGACWWPIGSLEFHAIEVWYHGDGTLSSVRHLAFAIAST</sequence>
<dbReference type="AlphaFoldDB" id="A0AB34JX15"/>
<keyword evidence="2" id="KW-1185">Reference proteome</keyword>
<evidence type="ECO:0000313" key="1">
    <source>
        <dbReference type="EMBL" id="KAL1525377.1"/>
    </source>
</evidence>
<dbReference type="Proteomes" id="UP001515480">
    <property type="component" value="Unassembled WGS sequence"/>
</dbReference>
<organism evidence="1 2">
    <name type="scientific">Prymnesium parvum</name>
    <name type="common">Toxic golden alga</name>
    <dbReference type="NCBI Taxonomy" id="97485"/>
    <lineage>
        <taxon>Eukaryota</taxon>
        <taxon>Haptista</taxon>
        <taxon>Haptophyta</taxon>
        <taxon>Prymnesiophyceae</taxon>
        <taxon>Prymnesiales</taxon>
        <taxon>Prymnesiaceae</taxon>
        <taxon>Prymnesium</taxon>
    </lineage>
</organism>
<name>A0AB34JX15_PRYPA</name>
<evidence type="ECO:0000313" key="2">
    <source>
        <dbReference type="Proteomes" id="UP001515480"/>
    </source>
</evidence>
<accession>A0AB34JX15</accession>
<comment type="caution">
    <text evidence="1">The sequence shown here is derived from an EMBL/GenBank/DDBJ whole genome shotgun (WGS) entry which is preliminary data.</text>
</comment>
<gene>
    <name evidence="1" type="ORF">AB1Y20_020237</name>
</gene>
<protein>
    <submittedName>
        <fullName evidence="1">Uncharacterized protein</fullName>
    </submittedName>
</protein>
<proteinExistence type="predicted"/>
<dbReference type="EMBL" id="JBGBPQ010000004">
    <property type="protein sequence ID" value="KAL1525377.1"/>
    <property type="molecule type" value="Genomic_DNA"/>
</dbReference>